<dbReference type="PANTHER" id="PTHR13847:SF280">
    <property type="entry name" value="D-AMINO ACID DEHYDROGENASE"/>
    <property type="match status" value="1"/>
</dbReference>
<dbReference type="InterPro" id="IPR036188">
    <property type="entry name" value="FAD/NAD-bd_sf"/>
</dbReference>
<sequence length="407" mass="44969">MKVIVVGAGVIGVTTAYFLAKAGHEVMVIDRQSGPAMETSFANAGQITPSYTGPWGAPGLVLKAISWIIKDNGPLKVRFGLSPERYRWLFSLYQQCTSERNQSNFEAMMALSCKSQALFDELLKEHDIHFDHGKQGNLEVFTDTESFESVSQQIKRIEQFGLHYQVLSKHEITKVEPGMNTESIVGGVAFPDDETGDCYAFTTALADVCKRMGVQFRFGYTVRSIHTANQRVSHLQLDEESVPVDQLVLCTGSYTNDLLHGVSKKLPIYPVKGYSLTLPITNSETAPASTVLDDKYKVAITRLGNRVRVGGFAEICGFDLSLPDSRRQILESALLRLYPEIGYEKEKASFWSGLRPMTPTGIPVIGQLALENLWINAGHGTFGWTMCLGSAEKLASMLAANRNRTLQ</sequence>
<dbReference type="InterPro" id="IPR006076">
    <property type="entry name" value="FAD-dep_OxRdtase"/>
</dbReference>
<comment type="caution">
    <text evidence="4">The sequence shown here is derived from an EMBL/GenBank/DDBJ whole genome shotgun (WGS) entry which is preliminary data.</text>
</comment>
<dbReference type="EMBL" id="JAJBZT010000007">
    <property type="protein sequence ID" value="MCB6184526.1"/>
    <property type="molecule type" value="Genomic_DNA"/>
</dbReference>
<dbReference type="Gene3D" id="3.30.9.10">
    <property type="entry name" value="D-Amino Acid Oxidase, subunit A, domain 2"/>
    <property type="match status" value="1"/>
</dbReference>
<dbReference type="RefSeq" id="WP_227181336.1">
    <property type="nucleotide sequence ID" value="NZ_JAJBZT010000007.1"/>
</dbReference>
<reference evidence="4" key="1">
    <citation type="submission" date="2021-10" db="EMBL/GenBank/DDBJ databases">
        <title>The complete genome sequence of Leeia sp. TBRC 13508.</title>
        <authorList>
            <person name="Charoenyingcharoen P."/>
            <person name="Yukphan P."/>
        </authorList>
    </citation>
    <scope>NUCLEOTIDE SEQUENCE</scope>
    <source>
        <strain evidence="4">TBRC 13508</strain>
    </source>
</reference>
<keyword evidence="5" id="KW-1185">Reference proteome</keyword>
<accession>A0ABS8D9B0</accession>
<dbReference type="SUPFAM" id="SSF51905">
    <property type="entry name" value="FAD/NAD(P)-binding domain"/>
    <property type="match status" value="1"/>
</dbReference>
<dbReference type="Gene3D" id="3.50.50.60">
    <property type="entry name" value="FAD/NAD(P)-binding domain"/>
    <property type="match status" value="2"/>
</dbReference>
<comment type="similarity">
    <text evidence="1">Belongs to the DadA oxidoreductase family.</text>
</comment>
<proteinExistence type="inferred from homology"/>
<evidence type="ECO:0000313" key="4">
    <source>
        <dbReference type="EMBL" id="MCB6184526.1"/>
    </source>
</evidence>
<dbReference type="SUPFAM" id="SSF54373">
    <property type="entry name" value="FAD-linked reductases, C-terminal domain"/>
    <property type="match status" value="1"/>
</dbReference>
<evidence type="ECO:0000259" key="3">
    <source>
        <dbReference type="Pfam" id="PF01266"/>
    </source>
</evidence>
<dbReference type="PANTHER" id="PTHR13847">
    <property type="entry name" value="SARCOSINE DEHYDROGENASE-RELATED"/>
    <property type="match status" value="1"/>
</dbReference>
<dbReference type="NCBIfam" id="NF001933">
    <property type="entry name" value="PRK00711.1"/>
    <property type="match status" value="1"/>
</dbReference>
<evidence type="ECO:0000256" key="1">
    <source>
        <dbReference type="ARBA" id="ARBA00009410"/>
    </source>
</evidence>
<evidence type="ECO:0000313" key="5">
    <source>
        <dbReference type="Proteomes" id="UP001165395"/>
    </source>
</evidence>
<dbReference type="Pfam" id="PF01266">
    <property type="entry name" value="DAO"/>
    <property type="match status" value="1"/>
</dbReference>
<gene>
    <name evidence="4" type="ORF">LIN78_13335</name>
</gene>
<dbReference type="Proteomes" id="UP001165395">
    <property type="component" value="Unassembled WGS sequence"/>
</dbReference>
<feature type="domain" description="FAD dependent oxidoreductase" evidence="3">
    <location>
        <begin position="2"/>
        <end position="396"/>
    </location>
</feature>
<organism evidence="4 5">
    <name type="scientific">Leeia speluncae</name>
    <dbReference type="NCBI Taxonomy" id="2884804"/>
    <lineage>
        <taxon>Bacteria</taxon>
        <taxon>Pseudomonadati</taxon>
        <taxon>Pseudomonadota</taxon>
        <taxon>Betaproteobacteria</taxon>
        <taxon>Neisseriales</taxon>
        <taxon>Leeiaceae</taxon>
        <taxon>Leeia</taxon>
    </lineage>
</organism>
<name>A0ABS8D9B0_9NEIS</name>
<keyword evidence="2" id="KW-0560">Oxidoreductase</keyword>
<evidence type="ECO:0000256" key="2">
    <source>
        <dbReference type="ARBA" id="ARBA00023002"/>
    </source>
</evidence>
<protein>
    <submittedName>
        <fullName evidence="4">D-amino acid dehydrogenase</fullName>
    </submittedName>
</protein>